<gene>
    <name evidence="5" type="ORF">METZ01_LOCUS299216</name>
</gene>
<dbReference type="EMBL" id="UINC01092623">
    <property type="protein sequence ID" value="SVC46362.1"/>
    <property type="molecule type" value="Genomic_DNA"/>
</dbReference>
<dbReference type="CDD" id="cd02012">
    <property type="entry name" value="TPP_TK"/>
    <property type="match status" value="1"/>
</dbReference>
<comment type="cofactor">
    <cofactor evidence="1">
        <name>thiamine diphosphate</name>
        <dbReference type="ChEBI" id="CHEBI:58937"/>
    </cofactor>
</comment>
<proteinExistence type="inferred from homology"/>
<reference evidence="5" key="1">
    <citation type="submission" date="2018-05" db="EMBL/GenBank/DDBJ databases">
        <authorList>
            <person name="Lanie J.A."/>
            <person name="Ng W.-L."/>
            <person name="Kazmierczak K.M."/>
            <person name="Andrzejewski T.M."/>
            <person name="Davidsen T.M."/>
            <person name="Wayne K.J."/>
            <person name="Tettelin H."/>
            <person name="Glass J.I."/>
            <person name="Rusch D."/>
            <person name="Podicherti R."/>
            <person name="Tsui H.-C.T."/>
            <person name="Winkler M.E."/>
        </authorList>
    </citation>
    <scope>NUCLEOTIDE SEQUENCE</scope>
</reference>
<feature type="domain" description="Transketolase N-terminal" evidence="4">
    <location>
        <begin position="40"/>
        <end position="291"/>
    </location>
</feature>
<dbReference type="Gene3D" id="3.40.50.970">
    <property type="match status" value="1"/>
</dbReference>
<accession>A0A382MG14</accession>
<dbReference type="SUPFAM" id="SSF52518">
    <property type="entry name" value="Thiamin diphosphate-binding fold (THDP-binding)"/>
    <property type="match status" value="1"/>
</dbReference>
<dbReference type="Pfam" id="PF00456">
    <property type="entry name" value="Transketolase_N"/>
    <property type="match status" value="1"/>
</dbReference>
<evidence type="ECO:0000256" key="2">
    <source>
        <dbReference type="ARBA" id="ARBA00007131"/>
    </source>
</evidence>
<evidence type="ECO:0000256" key="1">
    <source>
        <dbReference type="ARBA" id="ARBA00001964"/>
    </source>
</evidence>
<name>A0A382MG14_9ZZZZ</name>
<dbReference type="InterPro" id="IPR005474">
    <property type="entry name" value="Transketolase_N"/>
</dbReference>
<evidence type="ECO:0000313" key="5">
    <source>
        <dbReference type="EMBL" id="SVC46362.1"/>
    </source>
</evidence>
<organism evidence="5">
    <name type="scientific">marine metagenome</name>
    <dbReference type="NCBI Taxonomy" id="408172"/>
    <lineage>
        <taxon>unclassified sequences</taxon>
        <taxon>metagenomes</taxon>
        <taxon>ecological metagenomes</taxon>
    </lineage>
</organism>
<dbReference type="PANTHER" id="PTHR47514">
    <property type="entry name" value="TRANSKETOLASE N-TERMINAL SECTION-RELATED"/>
    <property type="match status" value="1"/>
</dbReference>
<sequence length="299" mass="33716">MAKTLKLVSPKDKEKWINIKRPQPDIDMLEDKAFQLRSEMLEMCIKAGDGHVSSSLSCADILTALYYGGFLRHDPKNPHWKDRDRLILSKAQASPMLYTVLADRGYYNKKELDKFAQKDGIFGVHLQKTVPGAEISAGSLGHGFGLAAGMAMSAKLNRELYLTYVILGDGELHEGQVWETAMFASHNNLNNLVAIVDRNYQCTIDFTENALELEPITDKWESFGWIVERVNGSSFEEIFKSLKYLRSRRHRKPTVIIADTVKGEGIEYISNVPLWHGTAPIKQEDVDACRVDLIRGKNG</sequence>
<comment type="similarity">
    <text evidence="2">Belongs to the transketolase family.</text>
</comment>
<keyword evidence="3" id="KW-0786">Thiamine pyrophosphate</keyword>
<evidence type="ECO:0000256" key="3">
    <source>
        <dbReference type="ARBA" id="ARBA00023052"/>
    </source>
</evidence>
<evidence type="ECO:0000259" key="4">
    <source>
        <dbReference type="Pfam" id="PF00456"/>
    </source>
</evidence>
<dbReference type="PANTHER" id="PTHR47514:SF1">
    <property type="entry name" value="TRANSKETOLASE N-TERMINAL SECTION-RELATED"/>
    <property type="match status" value="1"/>
</dbReference>
<protein>
    <recommendedName>
        <fullName evidence="4">Transketolase N-terminal domain-containing protein</fullName>
    </recommendedName>
</protein>
<dbReference type="InterPro" id="IPR029061">
    <property type="entry name" value="THDP-binding"/>
</dbReference>
<dbReference type="AlphaFoldDB" id="A0A382MG14"/>